<keyword evidence="5" id="KW-1133">Transmembrane helix</keyword>
<dbReference type="Proteomes" id="UP001140513">
    <property type="component" value="Unassembled WGS sequence"/>
</dbReference>
<feature type="domain" description="FAD-binding" evidence="6">
    <location>
        <begin position="302"/>
        <end position="354"/>
    </location>
</feature>
<dbReference type="GO" id="GO:0004497">
    <property type="term" value="F:monooxygenase activity"/>
    <property type="evidence" value="ECO:0007669"/>
    <property type="project" value="InterPro"/>
</dbReference>
<dbReference type="PANTHER" id="PTHR47356">
    <property type="entry name" value="FAD-DEPENDENT MONOOXYGENASE ASQG-RELATED"/>
    <property type="match status" value="1"/>
</dbReference>
<evidence type="ECO:0000313" key="8">
    <source>
        <dbReference type="Proteomes" id="UP001140513"/>
    </source>
</evidence>
<reference evidence="7" key="1">
    <citation type="submission" date="2022-10" db="EMBL/GenBank/DDBJ databases">
        <title>Tapping the CABI collections for fungal endophytes: first genome assemblies for Collariella, Neodidymelliopsis, Ascochyta clinopodiicola, Didymella pomorum, Didymosphaeria variabile, Neocosmospora piperis and Neocucurbitaria cava.</title>
        <authorList>
            <person name="Hill R."/>
        </authorList>
    </citation>
    <scope>NUCLEOTIDE SEQUENCE</scope>
    <source>
        <strain evidence="7">IMI 356815</strain>
    </source>
</reference>
<comment type="caution">
    <text evidence="7">The sequence shown here is derived from an EMBL/GenBank/DDBJ whole genome shotgun (WGS) entry which is preliminary data.</text>
</comment>
<keyword evidence="5" id="KW-0812">Transmembrane</keyword>
<evidence type="ECO:0000256" key="3">
    <source>
        <dbReference type="ARBA" id="ARBA00022827"/>
    </source>
</evidence>
<feature type="transmembrane region" description="Helical" evidence="5">
    <location>
        <begin position="526"/>
        <end position="544"/>
    </location>
</feature>
<dbReference type="PANTHER" id="PTHR47356:SF2">
    <property type="entry name" value="FAD-BINDING DOMAIN-CONTAINING PROTEIN-RELATED"/>
    <property type="match status" value="1"/>
</dbReference>
<feature type="transmembrane region" description="Helical" evidence="5">
    <location>
        <begin position="459"/>
        <end position="481"/>
    </location>
</feature>
<organism evidence="7 8">
    <name type="scientific">Didymosphaeria variabile</name>
    <dbReference type="NCBI Taxonomy" id="1932322"/>
    <lineage>
        <taxon>Eukaryota</taxon>
        <taxon>Fungi</taxon>
        <taxon>Dikarya</taxon>
        <taxon>Ascomycota</taxon>
        <taxon>Pezizomycotina</taxon>
        <taxon>Dothideomycetes</taxon>
        <taxon>Pleosporomycetidae</taxon>
        <taxon>Pleosporales</taxon>
        <taxon>Massarineae</taxon>
        <taxon>Didymosphaeriaceae</taxon>
        <taxon>Didymosphaeria</taxon>
    </lineage>
</organism>
<evidence type="ECO:0000313" key="7">
    <source>
        <dbReference type="EMBL" id="KAJ4351109.1"/>
    </source>
</evidence>
<name>A0A9W8XHA8_9PLEO</name>
<protein>
    <recommendedName>
        <fullName evidence="6">FAD-binding domain-containing protein</fullName>
    </recommendedName>
</protein>
<evidence type="ECO:0000256" key="2">
    <source>
        <dbReference type="ARBA" id="ARBA00022630"/>
    </source>
</evidence>
<evidence type="ECO:0000259" key="6">
    <source>
        <dbReference type="Pfam" id="PF01494"/>
    </source>
</evidence>
<evidence type="ECO:0000256" key="4">
    <source>
        <dbReference type="ARBA" id="ARBA00023002"/>
    </source>
</evidence>
<dbReference type="GeneID" id="80909978"/>
<feature type="domain" description="FAD-binding" evidence="6">
    <location>
        <begin position="7"/>
        <end position="177"/>
    </location>
</feature>
<dbReference type="InterPro" id="IPR036188">
    <property type="entry name" value="FAD/NAD-bd_sf"/>
</dbReference>
<proteinExistence type="inferred from homology"/>
<evidence type="ECO:0000256" key="1">
    <source>
        <dbReference type="ARBA" id="ARBA00007992"/>
    </source>
</evidence>
<sequence>MSSPKNARVLIAGGSIAGLTLANILEQIGIDFLVLEKYKAIAPDVGASIGIFPNGFRILDQLGCHDTIKALVDGADSFEHMRMYDERGNKVQDIADASQHFKNRLAYEPIFVDRQMIIQILYDNLSDKSKVLTDKGVVHVQQQQPSGRVQVTTGDGSVYEGAILVGADGIHSTVRREMWRIADEVHPGHFPLSERTATPTGYRCIFGISKPNERFPKYSSQNVMGNGCSYLISTGPNHRIYWFLFKKLSTTVHGLYEKVPRYTETERDALAAEHADDPLNDTLRFGDLYESRTTATLQALPEVVFSKWHYGRIITIGDAAHKFNPIGGQGGNSAIEDSAVLANLIHEVNKSQGSVFSLTDANLACIFEKLHSLRHGRAASLMKASHDLQSLQAKETFLTRLVAKWLIPGSSADSVLEMLSTNMRPAPRLNMVPVPDRQHADLYNDERPAEPLSSAMPRFFTYGVFACLIGIAFLTMNWTAYPLSRITLEVAPKAYSTGVQSFRHTLNLVFLKLAGGTGWVDVGHTLQLLYLLLFLTPVMLIWYIEANRHESRGTLISR</sequence>
<dbReference type="PRINTS" id="PR00420">
    <property type="entry name" value="RNGMNOXGNASE"/>
</dbReference>
<keyword evidence="5" id="KW-0472">Membrane</keyword>
<evidence type="ECO:0000256" key="5">
    <source>
        <dbReference type="SAM" id="Phobius"/>
    </source>
</evidence>
<keyword evidence="8" id="KW-1185">Reference proteome</keyword>
<dbReference type="InterPro" id="IPR002938">
    <property type="entry name" value="FAD-bd"/>
</dbReference>
<dbReference type="EMBL" id="JAPEUX010000005">
    <property type="protein sequence ID" value="KAJ4351109.1"/>
    <property type="molecule type" value="Genomic_DNA"/>
</dbReference>
<dbReference type="Pfam" id="PF01494">
    <property type="entry name" value="FAD_binding_3"/>
    <property type="match status" value="2"/>
</dbReference>
<keyword evidence="2" id="KW-0285">Flavoprotein</keyword>
<dbReference type="AlphaFoldDB" id="A0A9W8XHA8"/>
<gene>
    <name evidence="7" type="ORF">N0V89_006448</name>
</gene>
<dbReference type="InterPro" id="IPR050562">
    <property type="entry name" value="FAD_mOase_fung"/>
</dbReference>
<dbReference type="GO" id="GO:0071949">
    <property type="term" value="F:FAD binding"/>
    <property type="evidence" value="ECO:0007669"/>
    <property type="project" value="InterPro"/>
</dbReference>
<accession>A0A9W8XHA8</accession>
<dbReference type="OrthoDB" id="10029326at2759"/>
<keyword evidence="3" id="KW-0274">FAD</keyword>
<dbReference type="SUPFAM" id="SSF51905">
    <property type="entry name" value="FAD/NAD(P)-binding domain"/>
    <property type="match status" value="1"/>
</dbReference>
<dbReference type="RefSeq" id="XP_056069465.1">
    <property type="nucleotide sequence ID" value="XM_056215218.1"/>
</dbReference>
<keyword evidence="4" id="KW-0560">Oxidoreductase</keyword>
<dbReference type="Gene3D" id="3.50.50.60">
    <property type="entry name" value="FAD/NAD(P)-binding domain"/>
    <property type="match status" value="1"/>
</dbReference>
<comment type="similarity">
    <text evidence="1">Belongs to the paxM FAD-dependent monooxygenase family.</text>
</comment>